<dbReference type="SUPFAM" id="SSF52540">
    <property type="entry name" value="P-loop containing nucleoside triphosphate hydrolases"/>
    <property type="match status" value="1"/>
</dbReference>
<dbReference type="CDD" id="cd22534">
    <property type="entry name" value="KH-II_Era"/>
    <property type="match status" value="1"/>
</dbReference>
<sequence>MMALRGAICRGGTNVARSAVNRLLPPPHCHHQPPYCCRRIHATTYAYTSADENTSSRQDKSDQRNRLDVAIVGAPNAGKSQLLNSLMGMKVAAVSRKRHTTRTGIFGARTFDDTQIVFIDTPGYLHHEMSIKEGVRKLLGEASSEIEASDYVVMVVDAAKKLDEDMKRTLITLIFLALRSRGRNEDGVTITSNSLNKFAVVLNKVDLVSPKQKLLLVVSDVSAMADSCIRRLLKQRRSPTKTRLESLVNDVLKNYAAESGFDGIDEEDLEDFAAIVPDFLFTSAITKDDEGVDDVLNMLLDKATPSNEWIIDPETGTAMSPLEQIEEILREKIYRCLHREVPHAVQQQNRLLRLDEKSVDGKGAKEDSGDILRIRQDLVVRTKSHQRLVMGSGGKTLERIRSTAIKDLETAFQCKVDLTLSVRVTKSDKEIPLDSESTGGITYTPN</sequence>
<dbReference type="HAMAP" id="MF_00367">
    <property type="entry name" value="GTPase_Era"/>
    <property type="match status" value="1"/>
</dbReference>
<dbReference type="Pfam" id="PF01926">
    <property type="entry name" value="MMR_HSR1"/>
    <property type="match status" value="1"/>
</dbReference>
<feature type="domain" description="G" evidence="5">
    <location>
        <begin position="68"/>
        <end position="170"/>
    </location>
</feature>
<protein>
    <submittedName>
        <fullName evidence="7">GTPase Era family protein</fullName>
    </submittedName>
</protein>
<dbReference type="InterPro" id="IPR015946">
    <property type="entry name" value="KH_dom-like_a/b"/>
</dbReference>
<organism evidence="7 8">
    <name type="scientific">Skeletonema marinoi</name>
    <dbReference type="NCBI Taxonomy" id="267567"/>
    <lineage>
        <taxon>Eukaryota</taxon>
        <taxon>Sar</taxon>
        <taxon>Stramenopiles</taxon>
        <taxon>Ochrophyta</taxon>
        <taxon>Bacillariophyta</taxon>
        <taxon>Coscinodiscophyceae</taxon>
        <taxon>Thalassiosirophycidae</taxon>
        <taxon>Thalassiosirales</taxon>
        <taxon>Skeletonemataceae</taxon>
        <taxon>Skeletonema</taxon>
        <taxon>Skeletonema marinoi-dohrnii complex</taxon>
    </lineage>
</organism>
<dbReference type="InterPro" id="IPR027417">
    <property type="entry name" value="P-loop_NTPase"/>
</dbReference>
<dbReference type="Gene3D" id="3.40.50.300">
    <property type="entry name" value="P-loop containing nucleotide triphosphate hydrolases"/>
    <property type="match status" value="1"/>
</dbReference>
<comment type="similarity">
    <text evidence="1">Belongs to the TRAFAC class TrmE-Era-EngA-EngB-Septin-like GTPase superfamily. Era GTPase family.</text>
</comment>
<dbReference type="InterPro" id="IPR005225">
    <property type="entry name" value="Small_GTP-bd"/>
</dbReference>
<dbReference type="InterPro" id="IPR009019">
    <property type="entry name" value="KH_sf_prok-type"/>
</dbReference>
<dbReference type="Gene3D" id="3.30.300.20">
    <property type="match status" value="1"/>
</dbReference>
<dbReference type="PRINTS" id="PR00326">
    <property type="entry name" value="GTP1OBG"/>
</dbReference>
<accession>A0AAD8YBL5</accession>
<evidence type="ECO:0000259" key="5">
    <source>
        <dbReference type="Pfam" id="PF01926"/>
    </source>
</evidence>
<dbReference type="Proteomes" id="UP001224775">
    <property type="component" value="Unassembled WGS sequence"/>
</dbReference>
<dbReference type="GO" id="GO:0043024">
    <property type="term" value="F:ribosomal small subunit binding"/>
    <property type="evidence" value="ECO:0007669"/>
    <property type="project" value="TreeGrafter"/>
</dbReference>
<dbReference type="EMBL" id="JATAAI010000009">
    <property type="protein sequence ID" value="KAK1743147.1"/>
    <property type="molecule type" value="Genomic_DNA"/>
</dbReference>
<reference evidence="7" key="1">
    <citation type="submission" date="2023-06" db="EMBL/GenBank/DDBJ databases">
        <title>Survivors Of The Sea: Transcriptome response of Skeletonema marinoi to long-term dormancy.</title>
        <authorList>
            <person name="Pinder M.I.M."/>
            <person name="Kourtchenko O."/>
            <person name="Robertson E.K."/>
            <person name="Larsson T."/>
            <person name="Maumus F."/>
            <person name="Osuna-Cruz C.M."/>
            <person name="Vancaester E."/>
            <person name="Stenow R."/>
            <person name="Vandepoele K."/>
            <person name="Ploug H."/>
            <person name="Bruchert V."/>
            <person name="Godhe A."/>
            <person name="Topel M."/>
        </authorList>
    </citation>
    <scope>NUCLEOTIDE SEQUENCE</scope>
    <source>
        <strain evidence="7">R05AC</strain>
    </source>
</reference>
<dbReference type="PANTHER" id="PTHR42698">
    <property type="entry name" value="GTPASE ERA"/>
    <property type="match status" value="1"/>
</dbReference>
<evidence type="ECO:0000313" key="8">
    <source>
        <dbReference type="Proteomes" id="UP001224775"/>
    </source>
</evidence>
<dbReference type="AlphaFoldDB" id="A0AAD8YBL5"/>
<dbReference type="GO" id="GO:0019843">
    <property type="term" value="F:rRNA binding"/>
    <property type="evidence" value="ECO:0007669"/>
    <property type="project" value="TreeGrafter"/>
</dbReference>
<evidence type="ECO:0000256" key="2">
    <source>
        <dbReference type="ARBA" id="ARBA00022741"/>
    </source>
</evidence>
<dbReference type="GO" id="GO:0000028">
    <property type="term" value="P:ribosomal small subunit assembly"/>
    <property type="evidence" value="ECO:0007669"/>
    <property type="project" value="TreeGrafter"/>
</dbReference>
<evidence type="ECO:0000256" key="3">
    <source>
        <dbReference type="ARBA" id="ARBA00022884"/>
    </source>
</evidence>
<dbReference type="PANTHER" id="PTHR42698:SF1">
    <property type="entry name" value="GTPASE ERA, MITOCHONDRIAL"/>
    <property type="match status" value="1"/>
</dbReference>
<dbReference type="NCBIfam" id="TIGR00231">
    <property type="entry name" value="small_GTP"/>
    <property type="match status" value="1"/>
</dbReference>
<keyword evidence="8" id="KW-1185">Reference proteome</keyword>
<keyword evidence="4" id="KW-0342">GTP-binding</keyword>
<dbReference type="Pfam" id="PF07650">
    <property type="entry name" value="KH_2"/>
    <property type="match status" value="1"/>
</dbReference>
<dbReference type="InterPro" id="IPR006073">
    <property type="entry name" value="GTP-bd"/>
</dbReference>
<evidence type="ECO:0000256" key="1">
    <source>
        <dbReference type="ARBA" id="ARBA00007921"/>
    </source>
</evidence>
<dbReference type="InterPro" id="IPR004044">
    <property type="entry name" value="KH_dom_type_2"/>
</dbReference>
<keyword evidence="3" id="KW-0694">RNA-binding</keyword>
<dbReference type="InterPro" id="IPR005662">
    <property type="entry name" value="GTPase_Era-like"/>
</dbReference>
<evidence type="ECO:0000256" key="4">
    <source>
        <dbReference type="ARBA" id="ARBA00023134"/>
    </source>
</evidence>
<name>A0AAD8YBL5_9STRA</name>
<keyword evidence="2" id="KW-0547">Nucleotide-binding</keyword>
<feature type="domain" description="KH type-2" evidence="6">
    <location>
        <begin position="373"/>
        <end position="426"/>
    </location>
</feature>
<dbReference type="GO" id="GO:0005525">
    <property type="term" value="F:GTP binding"/>
    <property type="evidence" value="ECO:0007669"/>
    <property type="project" value="UniProtKB-KW"/>
</dbReference>
<proteinExistence type="inferred from homology"/>
<gene>
    <name evidence="7" type="ORF">QTG54_005768</name>
</gene>
<evidence type="ECO:0000259" key="6">
    <source>
        <dbReference type="Pfam" id="PF07650"/>
    </source>
</evidence>
<evidence type="ECO:0000313" key="7">
    <source>
        <dbReference type="EMBL" id="KAK1743147.1"/>
    </source>
</evidence>
<dbReference type="SUPFAM" id="SSF54814">
    <property type="entry name" value="Prokaryotic type KH domain (KH-domain type II)"/>
    <property type="match status" value="1"/>
</dbReference>
<comment type="caution">
    <text evidence="7">The sequence shown here is derived from an EMBL/GenBank/DDBJ whole genome shotgun (WGS) entry which is preliminary data.</text>
</comment>